<dbReference type="GO" id="GO:0030488">
    <property type="term" value="P:tRNA methylation"/>
    <property type="evidence" value="ECO:0007669"/>
    <property type="project" value="UniProtKB-UniRule"/>
</dbReference>
<gene>
    <name evidence="4" type="primary">trmR</name>
    <name evidence="5" type="ORF">OXPF_14230</name>
</gene>
<comment type="similarity">
    <text evidence="4">Belongs to the class I-like SAM-binding methyltransferase superfamily. Cation-dependent O-methyltransferase family.</text>
</comment>
<evidence type="ECO:0000256" key="3">
    <source>
        <dbReference type="ARBA" id="ARBA00022691"/>
    </source>
</evidence>
<comment type="function">
    <text evidence="4">Catalyzes the methylation of 5-hydroxyuridine (ho5U) to form 5-methoxyuridine (mo5U) at position 34 in tRNAs.</text>
</comment>
<dbReference type="Pfam" id="PF01596">
    <property type="entry name" value="Methyltransf_3"/>
    <property type="match status" value="1"/>
</dbReference>
<dbReference type="EC" id="2.1.1.-" evidence="4"/>
<keyword evidence="3 4" id="KW-0949">S-adenosyl-L-methionine</keyword>
<dbReference type="PANTHER" id="PTHR10509:SF14">
    <property type="entry name" value="CAFFEOYL-COA O-METHYLTRANSFERASE 3-RELATED"/>
    <property type="match status" value="1"/>
</dbReference>
<keyword evidence="4" id="KW-0819">tRNA processing</keyword>
<dbReference type="InterPro" id="IPR002935">
    <property type="entry name" value="SAM_O-MeTrfase"/>
</dbReference>
<dbReference type="GO" id="GO:0008171">
    <property type="term" value="F:O-methyltransferase activity"/>
    <property type="evidence" value="ECO:0007669"/>
    <property type="project" value="InterPro"/>
</dbReference>
<dbReference type="STRING" id="36849.OXPF_14230"/>
<feature type="binding site" evidence="4">
    <location>
        <position position="39"/>
    </location>
    <ligand>
        <name>S-adenosyl-L-methionine</name>
        <dbReference type="ChEBI" id="CHEBI:59789"/>
    </ligand>
</feature>
<dbReference type="OrthoDB" id="9799672at2"/>
<dbReference type="SUPFAM" id="SSF53335">
    <property type="entry name" value="S-adenosyl-L-methionine-dependent methyltransferases"/>
    <property type="match status" value="1"/>
</dbReference>
<dbReference type="PROSITE" id="PS51682">
    <property type="entry name" value="SAM_OMT_I"/>
    <property type="match status" value="1"/>
</dbReference>
<organism evidence="5 6">
    <name type="scientific">Oxobacter pfennigii</name>
    <dbReference type="NCBI Taxonomy" id="36849"/>
    <lineage>
        <taxon>Bacteria</taxon>
        <taxon>Bacillati</taxon>
        <taxon>Bacillota</taxon>
        <taxon>Clostridia</taxon>
        <taxon>Eubacteriales</taxon>
        <taxon>Clostridiaceae</taxon>
        <taxon>Oxobacter</taxon>
    </lineage>
</organism>
<dbReference type="InterPro" id="IPR050362">
    <property type="entry name" value="Cation-dep_OMT"/>
</dbReference>
<dbReference type="PANTHER" id="PTHR10509">
    <property type="entry name" value="O-METHYLTRANSFERASE-RELATED"/>
    <property type="match status" value="1"/>
</dbReference>
<feature type="binding site" evidence="4">
    <location>
        <position position="86"/>
    </location>
    <ligand>
        <name>S-adenosyl-L-methionine</name>
        <dbReference type="ChEBI" id="CHEBI:59789"/>
    </ligand>
</feature>
<evidence type="ECO:0000256" key="1">
    <source>
        <dbReference type="ARBA" id="ARBA00022603"/>
    </source>
</evidence>
<keyword evidence="1 4" id="KW-0489">Methyltransferase</keyword>
<evidence type="ECO:0000256" key="2">
    <source>
        <dbReference type="ARBA" id="ARBA00022679"/>
    </source>
</evidence>
<accession>A0A0P8WQW3</accession>
<feature type="binding site" evidence="4">
    <location>
        <position position="158"/>
    </location>
    <ligand>
        <name>Mg(2+)</name>
        <dbReference type="ChEBI" id="CHEBI:18420"/>
    </ligand>
</feature>
<comment type="catalytic activity">
    <reaction evidence="4">
        <text>5-hydroxyuridine(34) in tRNA + S-adenosyl-L-methionine = 5-methoxyuridine(34) in tRNA + S-adenosyl-L-homocysteine + H(+)</text>
        <dbReference type="Rhea" id="RHEA:60524"/>
        <dbReference type="Rhea" id="RHEA-COMP:13381"/>
        <dbReference type="Rhea" id="RHEA-COMP:15591"/>
        <dbReference type="ChEBI" id="CHEBI:15378"/>
        <dbReference type="ChEBI" id="CHEBI:57856"/>
        <dbReference type="ChEBI" id="CHEBI:59789"/>
        <dbReference type="ChEBI" id="CHEBI:136877"/>
        <dbReference type="ChEBI" id="CHEBI:143860"/>
    </reaction>
</comment>
<proteinExistence type="inferred from homology"/>
<feature type="binding site" evidence="4">
    <location>
        <position position="132"/>
    </location>
    <ligand>
        <name>Mg(2+)</name>
        <dbReference type="ChEBI" id="CHEBI:18420"/>
    </ligand>
</feature>
<keyword evidence="4" id="KW-0460">Magnesium</keyword>
<dbReference type="CDD" id="cd02440">
    <property type="entry name" value="AdoMet_MTases"/>
    <property type="match status" value="1"/>
</dbReference>
<dbReference type="GO" id="GO:0016300">
    <property type="term" value="F:tRNA (uridine) methyltransferase activity"/>
    <property type="evidence" value="ECO:0007669"/>
    <property type="project" value="UniProtKB-UniRule"/>
</dbReference>
<keyword evidence="6" id="KW-1185">Reference proteome</keyword>
<comment type="caution">
    <text evidence="5">The sequence shown here is derived from an EMBL/GenBank/DDBJ whole genome shotgun (WGS) entry which is preliminary data.</text>
</comment>
<keyword evidence="4" id="KW-0479">Metal-binding</keyword>
<reference evidence="5 6" key="1">
    <citation type="submission" date="2015-09" db="EMBL/GenBank/DDBJ databases">
        <title>Genome sequence of Oxobacter pfennigii DSM 3222.</title>
        <authorList>
            <person name="Poehlein A."/>
            <person name="Bengelsdorf F.R."/>
            <person name="Schiel-Bengelsdorf B."/>
            <person name="Duerre P."/>
            <person name="Daniel R."/>
        </authorList>
    </citation>
    <scope>NUCLEOTIDE SEQUENCE [LARGE SCALE GENOMIC DNA]</scope>
    <source>
        <strain evidence="5 6">DSM 3222</strain>
    </source>
</reference>
<feature type="binding site" evidence="4">
    <location>
        <position position="132"/>
    </location>
    <ligand>
        <name>S-adenosyl-L-methionine</name>
        <dbReference type="ChEBI" id="CHEBI:59789"/>
    </ligand>
</feature>
<evidence type="ECO:0000313" key="6">
    <source>
        <dbReference type="Proteomes" id="UP000050326"/>
    </source>
</evidence>
<feature type="binding site" evidence="4">
    <location>
        <position position="159"/>
    </location>
    <ligand>
        <name>Mg(2+)</name>
        <dbReference type="ChEBI" id="CHEBI:18420"/>
    </ligand>
</feature>
<dbReference type="RefSeq" id="WP_054874494.1">
    <property type="nucleotide sequence ID" value="NZ_LKET01000028.1"/>
</dbReference>
<dbReference type="HAMAP" id="MF_02217">
    <property type="entry name" value="TrmR_methyltr"/>
    <property type="match status" value="1"/>
</dbReference>
<evidence type="ECO:0000256" key="4">
    <source>
        <dbReference type="HAMAP-Rule" id="MF_02217"/>
    </source>
</evidence>
<dbReference type="GO" id="GO:0008757">
    <property type="term" value="F:S-adenosylmethionine-dependent methyltransferase activity"/>
    <property type="evidence" value="ECO:0007669"/>
    <property type="project" value="TreeGrafter"/>
</dbReference>
<dbReference type="InterPro" id="IPR043675">
    <property type="entry name" value="TrmR_methyltr"/>
</dbReference>
<evidence type="ECO:0000313" key="5">
    <source>
        <dbReference type="EMBL" id="KPU44945.1"/>
    </source>
</evidence>
<feature type="binding site" evidence="4">
    <location>
        <position position="69"/>
    </location>
    <ligand>
        <name>S-adenosyl-L-methionine</name>
        <dbReference type="ChEBI" id="CHEBI:59789"/>
    </ligand>
</feature>
<dbReference type="Proteomes" id="UP000050326">
    <property type="component" value="Unassembled WGS sequence"/>
</dbReference>
<dbReference type="PATRIC" id="fig|36849.3.peg.1510"/>
<dbReference type="GO" id="GO:0000287">
    <property type="term" value="F:magnesium ion binding"/>
    <property type="evidence" value="ECO:0007669"/>
    <property type="project" value="UniProtKB-UniRule"/>
</dbReference>
<dbReference type="Gene3D" id="3.40.50.150">
    <property type="entry name" value="Vaccinia Virus protein VP39"/>
    <property type="match status" value="1"/>
</dbReference>
<dbReference type="AlphaFoldDB" id="A0A0P8WQW3"/>
<keyword evidence="2 4" id="KW-0808">Transferase</keyword>
<feature type="binding site" evidence="4">
    <location>
        <begin position="114"/>
        <end position="115"/>
    </location>
    <ligand>
        <name>S-adenosyl-L-methionine</name>
        <dbReference type="ChEBI" id="CHEBI:59789"/>
    </ligand>
</feature>
<name>A0A0P8WQW3_9CLOT</name>
<protein>
    <recommendedName>
        <fullName evidence="4">tRNA 5-hydroxyuridine methyltransferase</fullName>
        <ecNumber evidence="4">2.1.1.-</ecNumber>
    </recommendedName>
    <alternativeName>
        <fullName evidence="4">ho5U methyltransferase</fullName>
    </alternativeName>
</protein>
<dbReference type="InterPro" id="IPR029063">
    <property type="entry name" value="SAM-dependent_MTases_sf"/>
</dbReference>
<comment type="subunit">
    <text evidence="4">Homodimer.</text>
</comment>
<sequence length="219" mass="24956">MSKIVYDYIEEYIRNLIPKEDDLLKELEEYALLNNVPIIHPEVAQLLSFLIKVNKPLKILEIGTAIGYSAIVMKKAALSGRIITIDRDSDMIKLAEENIKKAGFQDSIEIIEGDALDILTNMDKDFDFIFIDAAKGQYMEFFPHCHRMLNNEGIIFADNVLFRGMVATNELLIRRKITIVKRMRKYLKFITENHDYETSILPLGDGVAISLKSGGLANE</sequence>
<dbReference type="EMBL" id="LKET01000028">
    <property type="protein sequence ID" value="KPU44945.1"/>
    <property type="molecule type" value="Genomic_DNA"/>
</dbReference>